<dbReference type="AlphaFoldDB" id="A0A3N4K6N3"/>
<protein>
    <submittedName>
        <fullName evidence="2">Uncharacterized protein</fullName>
    </submittedName>
</protein>
<proteinExistence type="predicted"/>
<name>A0A3N4K6N3_9PEZI</name>
<evidence type="ECO:0000313" key="3">
    <source>
        <dbReference type="Proteomes" id="UP000276215"/>
    </source>
</evidence>
<evidence type="ECO:0000313" key="2">
    <source>
        <dbReference type="EMBL" id="RPB04872.1"/>
    </source>
</evidence>
<accession>A0A3N4K6N3</accession>
<evidence type="ECO:0000256" key="1">
    <source>
        <dbReference type="SAM" id="Phobius"/>
    </source>
</evidence>
<gene>
    <name evidence="2" type="ORF">L873DRAFT_1177489</name>
</gene>
<feature type="transmembrane region" description="Helical" evidence="1">
    <location>
        <begin position="68"/>
        <end position="85"/>
    </location>
</feature>
<dbReference type="Proteomes" id="UP000276215">
    <property type="component" value="Unassembled WGS sequence"/>
</dbReference>
<keyword evidence="1" id="KW-0472">Membrane</keyword>
<sequence length="110" mass="12536">MTGETRNCSRVSRQNGTSRQPWLHFSLSLPPRGVGMRGGLLKSAFWHQKLPIAIPSCLLGRPNRPKRTYPTLFFFSFVFFAFFLAREDWESGTLVIGFFVIAGRTLLGHF</sequence>
<keyword evidence="1" id="KW-0812">Transmembrane</keyword>
<dbReference type="EMBL" id="ML120356">
    <property type="protein sequence ID" value="RPB04872.1"/>
    <property type="molecule type" value="Genomic_DNA"/>
</dbReference>
<keyword evidence="1" id="KW-1133">Transmembrane helix</keyword>
<feature type="transmembrane region" description="Helical" evidence="1">
    <location>
        <begin position="91"/>
        <end position="107"/>
    </location>
</feature>
<keyword evidence="3" id="KW-1185">Reference proteome</keyword>
<organism evidence="2 3">
    <name type="scientific">Choiromyces venosus 120613-1</name>
    <dbReference type="NCBI Taxonomy" id="1336337"/>
    <lineage>
        <taxon>Eukaryota</taxon>
        <taxon>Fungi</taxon>
        <taxon>Dikarya</taxon>
        <taxon>Ascomycota</taxon>
        <taxon>Pezizomycotina</taxon>
        <taxon>Pezizomycetes</taxon>
        <taxon>Pezizales</taxon>
        <taxon>Tuberaceae</taxon>
        <taxon>Choiromyces</taxon>
    </lineage>
</organism>
<reference evidence="2 3" key="1">
    <citation type="journal article" date="2018" name="Nat. Ecol. Evol.">
        <title>Pezizomycetes genomes reveal the molecular basis of ectomycorrhizal truffle lifestyle.</title>
        <authorList>
            <person name="Murat C."/>
            <person name="Payen T."/>
            <person name="Noel B."/>
            <person name="Kuo A."/>
            <person name="Morin E."/>
            <person name="Chen J."/>
            <person name="Kohler A."/>
            <person name="Krizsan K."/>
            <person name="Balestrini R."/>
            <person name="Da Silva C."/>
            <person name="Montanini B."/>
            <person name="Hainaut M."/>
            <person name="Levati E."/>
            <person name="Barry K.W."/>
            <person name="Belfiori B."/>
            <person name="Cichocki N."/>
            <person name="Clum A."/>
            <person name="Dockter R.B."/>
            <person name="Fauchery L."/>
            <person name="Guy J."/>
            <person name="Iotti M."/>
            <person name="Le Tacon F."/>
            <person name="Lindquist E.A."/>
            <person name="Lipzen A."/>
            <person name="Malagnac F."/>
            <person name="Mello A."/>
            <person name="Molinier V."/>
            <person name="Miyauchi S."/>
            <person name="Poulain J."/>
            <person name="Riccioni C."/>
            <person name="Rubini A."/>
            <person name="Sitrit Y."/>
            <person name="Splivallo R."/>
            <person name="Traeger S."/>
            <person name="Wang M."/>
            <person name="Zifcakova L."/>
            <person name="Wipf D."/>
            <person name="Zambonelli A."/>
            <person name="Paolocci F."/>
            <person name="Nowrousian M."/>
            <person name="Ottonello S."/>
            <person name="Baldrian P."/>
            <person name="Spatafora J.W."/>
            <person name="Henrissat B."/>
            <person name="Nagy L.G."/>
            <person name="Aury J.M."/>
            <person name="Wincker P."/>
            <person name="Grigoriev I.V."/>
            <person name="Bonfante P."/>
            <person name="Martin F.M."/>
        </authorList>
    </citation>
    <scope>NUCLEOTIDE SEQUENCE [LARGE SCALE GENOMIC DNA]</scope>
    <source>
        <strain evidence="2 3">120613-1</strain>
    </source>
</reference>